<protein>
    <submittedName>
        <fullName evidence="6">WHG domain-containing protein</fullName>
    </submittedName>
</protein>
<keyword evidence="2 4" id="KW-0238">DNA-binding</keyword>
<reference evidence="7" key="2">
    <citation type="submission" date="2023-07" db="EMBL/GenBank/DDBJ databases">
        <title>Acinetobacter oleivorans assembled AC1583.</title>
        <authorList>
            <person name="Yeo C.C."/>
        </authorList>
    </citation>
    <scope>NUCLEOTIDE SEQUENCE [LARGE SCALE GENOMIC DNA]</scope>
    <source>
        <strain evidence="7">AC1583</strain>
    </source>
</reference>
<keyword evidence="1" id="KW-0805">Transcription regulation</keyword>
<evidence type="ECO:0000256" key="4">
    <source>
        <dbReference type="PROSITE-ProRule" id="PRU00335"/>
    </source>
</evidence>
<dbReference type="Pfam" id="PF00440">
    <property type="entry name" value="TetR_N"/>
    <property type="match status" value="1"/>
</dbReference>
<evidence type="ECO:0000259" key="5">
    <source>
        <dbReference type="PROSITE" id="PS50977"/>
    </source>
</evidence>
<dbReference type="InterPro" id="IPR009057">
    <property type="entry name" value="Homeodomain-like_sf"/>
</dbReference>
<evidence type="ECO:0000313" key="6">
    <source>
        <dbReference type="EMBL" id="MBE2166105.1"/>
    </source>
</evidence>
<keyword evidence="3" id="KW-0804">Transcription</keyword>
<proteinExistence type="predicted"/>
<gene>
    <name evidence="6" type="ORF">IIQ43_16410</name>
</gene>
<feature type="domain" description="HTH tetR-type" evidence="5">
    <location>
        <begin position="9"/>
        <end position="69"/>
    </location>
</feature>
<sequence length="209" mass="23549">MVTSLIKQHDRRQILTLAAVELLEEEGPNAMTARKITTKIGGTSILIYREFGSMTNLVSSVVDYGFQLLAKQLKALSQTSNVLADLWFSFCIVREFSLSHQHLYAVMFAVQSVGGHKRSGEELDLGRDTLKIFYDLCEKAVEERIFTNNAWHATQFFWTIVHGRLMLEIAGYFLLEQNPLESYSRLIVTSMIGLGAEADLVNKAISLKV</sequence>
<dbReference type="SUPFAM" id="SSF48498">
    <property type="entry name" value="Tetracyclin repressor-like, C-terminal domain"/>
    <property type="match status" value="1"/>
</dbReference>
<accession>A0ABR9NMZ7</accession>
<dbReference type="InterPro" id="IPR001647">
    <property type="entry name" value="HTH_TetR"/>
</dbReference>
<keyword evidence="7" id="KW-1185">Reference proteome</keyword>
<dbReference type="RefSeq" id="WP_192834926.1">
    <property type="nucleotide sequence ID" value="NZ_JADAZL010000010.1"/>
</dbReference>
<dbReference type="Proteomes" id="UP000619170">
    <property type="component" value="Unassembled WGS sequence"/>
</dbReference>
<feature type="DNA-binding region" description="H-T-H motif" evidence="4">
    <location>
        <begin position="32"/>
        <end position="51"/>
    </location>
</feature>
<comment type="caution">
    <text evidence="6">The sequence shown here is derived from an EMBL/GenBank/DDBJ whole genome shotgun (WGS) entry which is preliminary data.</text>
</comment>
<organism evidence="6 7">
    <name type="scientific">Acinetobacter oleivorans</name>
    <dbReference type="NCBI Taxonomy" id="1148157"/>
    <lineage>
        <taxon>Bacteria</taxon>
        <taxon>Pseudomonadati</taxon>
        <taxon>Pseudomonadota</taxon>
        <taxon>Gammaproteobacteria</taxon>
        <taxon>Moraxellales</taxon>
        <taxon>Moraxellaceae</taxon>
        <taxon>Acinetobacter</taxon>
    </lineage>
</organism>
<dbReference type="SUPFAM" id="SSF46689">
    <property type="entry name" value="Homeodomain-like"/>
    <property type="match status" value="1"/>
</dbReference>
<evidence type="ECO:0000256" key="3">
    <source>
        <dbReference type="ARBA" id="ARBA00023163"/>
    </source>
</evidence>
<reference evidence="6 7" key="1">
    <citation type="submission" date="2020-10" db="EMBL/GenBank/DDBJ databases">
        <authorList>
            <person name="Mohd Rani F."/>
        </authorList>
    </citation>
    <scope>NUCLEOTIDE SEQUENCE [LARGE SCALE GENOMIC DNA]</scope>
    <source>
        <strain evidence="6 7">AC1583</strain>
    </source>
</reference>
<dbReference type="EMBL" id="JADAZL010000010">
    <property type="protein sequence ID" value="MBE2166105.1"/>
    <property type="molecule type" value="Genomic_DNA"/>
</dbReference>
<dbReference type="Gene3D" id="1.10.357.10">
    <property type="entry name" value="Tetracycline Repressor, domain 2"/>
    <property type="match status" value="1"/>
</dbReference>
<evidence type="ECO:0000256" key="1">
    <source>
        <dbReference type="ARBA" id="ARBA00023015"/>
    </source>
</evidence>
<dbReference type="InterPro" id="IPR025996">
    <property type="entry name" value="MT1864/Rv1816-like_C"/>
</dbReference>
<dbReference type="PROSITE" id="PS50977">
    <property type="entry name" value="HTH_TETR_2"/>
    <property type="match status" value="1"/>
</dbReference>
<name>A0ABR9NMZ7_9GAMM</name>
<evidence type="ECO:0000313" key="7">
    <source>
        <dbReference type="Proteomes" id="UP000619170"/>
    </source>
</evidence>
<dbReference type="InterPro" id="IPR036271">
    <property type="entry name" value="Tet_transcr_reg_TetR-rel_C_sf"/>
</dbReference>
<dbReference type="Pfam" id="PF13305">
    <property type="entry name" value="TetR_C_33"/>
    <property type="match status" value="1"/>
</dbReference>
<evidence type="ECO:0000256" key="2">
    <source>
        <dbReference type="ARBA" id="ARBA00023125"/>
    </source>
</evidence>